<keyword evidence="1" id="KW-0472">Membrane</keyword>
<dbReference type="OrthoDB" id="4883117at2"/>
<comment type="caution">
    <text evidence="2">The sequence shown here is derived from an EMBL/GenBank/DDBJ whole genome shotgun (WGS) entry which is preliminary data.</text>
</comment>
<evidence type="ECO:0008006" key="4">
    <source>
        <dbReference type="Google" id="ProtNLM"/>
    </source>
</evidence>
<sequence>MLVVIITMTLSMAVYIGTCILVSPRQITRRGMNAWVGIRTPALLASSESWERGHRIAWPWIVAGTVCGVLCAVTGVAMSFAGFSKDSAMGVGLGIGTALWGILHVVAAVQAERGVR</sequence>
<proteinExistence type="predicted"/>
<evidence type="ECO:0000313" key="3">
    <source>
        <dbReference type="Proteomes" id="UP000008495"/>
    </source>
</evidence>
<keyword evidence="1" id="KW-1133">Transmembrane helix</keyword>
<dbReference type="EMBL" id="BAGZ01000005">
    <property type="protein sequence ID" value="GAB77483.1"/>
    <property type="molecule type" value="Genomic_DNA"/>
</dbReference>
<evidence type="ECO:0000313" key="2">
    <source>
        <dbReference type="EMBL" id="GAB77483.1"/>
    </source>
</evidence>
<protein>
    <recommendedName>
        <fullName evidence="4">SdpI/YhfL family protein</fullName>
    </recommendedName>
</protein>
<name>K6V5K2_9MICO</name>
<dbReference type="InterPro" id="IPR025962">
    <property type="entry name" value="SdpI/YhfL"/>
</dbReference>
<feature type="transmembrane region" description="Helical" evidence="1">
    <location>
        <begin position="87"/>
        <end position="109"/>
    </location>
</feature>
<dbReference type="AlphaFoldDB" id="K6V5K2"/>
<evidence type="ECO:0000256" key="1">
    <source>
        <dbReference type="SAM" id="Phobius"/>
    </source>
</evidence>
<reference evidence="2 3" key="1">
    <citation type="submission" date="2012-08" db="EMBL/GenBank/DDBJ databases">
        <title>Whole genome shotgun sequence of Austwickia chelonae NBRC 105200.</title>
        <authorList>
            <person name="Yoshida I."/>
            <person name="Hosoyama A."/>
            <person name="Tsuchikane K."/>
            <person name="Katsumata H."/>
            <person name="Ando Y."/>
            <person name="Ohji S."/>
            <person name="Hamada M."/>
            <person name="Tamura T."/>
            <person name="Yamazoe A."/>
            <person name="Yamazaki S."/>
            <person name="Fujita N."/>
        </authorList>
    </citation>
    <scope>NUCLEOTIDE SEQUENCE [LARGE SCALE GENOMIC DNA]</scope>
    <source>
        <strain evidence="2 3">NBRC 105200</strain>
    </source>
</reference>
<accession>K6V5K2</accession>
<feature type="transmembrane region" description="Helical" evidence="1">
    <location>
        <begin position="57"/>
        <end position="81"/>
    </location>
</feature>
<gene>
    <name evidence="2" type="ORF">AUCHE_05_03950</name>
</gene>
<feature type="transmembrane region" description="Helical" evidence="1">
    <location>
        <begin position="6"/>
        <end position="23"/>
    </location>
</feature>
<dbReference type="Proteomes" id="UP000008495">
    <property type="component" value="Unassembled WGS sequence"/>
</dbReference>
<keyword evidence="1" id="KW-0812">Transmembrane</keyword>
<dbReference type="Pfam" id="PF13630">
    <property type="entry name" value="SdpI"/>
    <property type="match status" value="1"/>
</dbReference>
<organism evidence="2 3">
    <name type="scientific">Austwickia chelonae NBRC 105200</name>
    <dbReference type="NCBI Taxonomy" id="1184607"/>
    <lineage>
        <taxon>Bacteria</taxon>
        <taxon>Bacillati</taxon>
        <taxon>Actinomycetota</taxon>
        <taxon>Actinomycetes</taxon>
        <taxon>Micrococcales</taxon>
        <taxon>Dermatophilaceae</taxon>
        <taxon>Austwickia</taxon>
    </lineage>
</organism>
<dbReference type="RefSeq" id="WP_006502235.1">
    <property type="nucleotide sequence ID" value="NZ_BAGZ01000005.1"/>
</dbReference>
<keyword evidence="3" id="KW-1185">Reference proteome</keyword>